<protein>
    <submittedName>
        <fullName evidence="1">(northern house mosquito) hypothetical protein</fullName>
    </submittedName>
</protein>
<accession>A0A8D8FPI9</accession>
<proteinExistence type="predicted"/>
<evidence type="ECO:0000313" key="1">
    <source>
        <dbReference type="EMBL" id="CAG6477943.1"/>
    </source>
</evidence>
<sequence>MGKGEKKNTRERHSKSFVLLDLICLAKCCTFSVLFLSKKKSITQVKNNKINYSHKIANFQRTRKAPNNEFRLQIIFLQFFKINEIQKLTTQAQLPRRVAII</sequence>
<organism evidence="1">
    <name type="scientific">Culex pipiens</name>
    <name type="common">House mosquito</name>
    <dbReference type="NCBI Taxonomy" id="7175"/>
    <lineage>
        <taxon>Eukaryota</taxon>
        <taxon>Metazoa</taxon>
        <taxon>Ecdysozoa</taxon>
        <taxon>Arthropoda</taxon>
        <taxon>Hexapoda</taxon>
        <taxon>Insecta</taxon>
        <taxon>Pterygota</taxon>
        <taxon>Neoptera</taxon>
        <taxon>Endopterygota</taxon>
        <taxon>Diptera</taxon>
        <taxon>Nematocera</taxon>
        <taxon>Culicoidea</taxon>
        <taxon>Culicidae</taxon>
        <taxon>Culicinae</taxon>
        <taxon>Culicini</taxon>
        <taxon>Culex</taxon>
        <taxon>Culex</taxon>
    </lineage>
</organism>
<name>A0A8D8FPI9_CULPI</name>
<dbReference type="AlphaFoldDB" id="A0A8D8FPI9"/>
<reference evidence="1" key="1">
    <citation type="submission" date="2021-05" db="EMBL/GenBank/DDBJ databases">
        <authorList>
            <person name="Alioto T."/>
            <person name="Alioto T."/>
            <person name="Gomez Garrido J."/>
        </authorList>
    </citation>
    <scope>NUCLEOTIDE SEQUENCE</scope>
</reference>
<dbReference type="EMBL" id="HBUE01081940">
    <property type="protein sequence ID" value="CAG6477943.1"/>
    <property type="molecule type" value="Transcribed_RNA"/>
</dbReference>